<dbReference type="AlphaFoldDB" id="A0A484F697"/>
<dbReference type="EMBL" id="SNYS01000005">
    <property type="protein sequence ID" value="TDQ71289.1"/>
    <property type="molecule type" value="Genomic_DNA"/>
</dbReference>
<keyword evidence="3" id="KW-1185">Reference proteome</keyword>
<dbReference type="PANTHER" id="PTHR39327">
    <property type="match status" value="1"/>
</dbReference>
<comment type="caution">
    <text evidence="2">The sequence shown here is derived from an EMBL/GenBank/DDBJ whole genome shotgun (WGS) entry which is preliminary data.</text>
</comment>
<sequence>MISKKTLLNLLKYFIFMAVCIAIISAGLFHYVPPEDVKKTFIYVARDLTTSGDDIVFVYPSLSTWNGPERFNLSAEDETYNITYTWSHDKQIYSHRAEIPQELFDFYQNKSHDRRDYAQYAVSEYDRDVISKLADSFSAHGRRNKYSDAEIAMNVISFVHTIPYTSDLETTGFNEYPRYPIETLVEGGDCEDRAILAAAILYELDIDCILILMQDHMALGLKDDGNFSGQSYLHNGTVYYYAGVTDGETVIGIISKNIDPTLLALFPVVQNPVFSAHVNQYMIGFDDVSYKYILQGTVQNAGTGHGDDVYLRIVTNVTNADQDVPDQLISIGSVPEDYSADIEVAVKVPRANGIITIYIEGDNFDSIEIGGFYFNLGNR</sequence>
<dbReference type="Gene3D" id="3.10.620.30">
    <property type="match status" value="1"/>
</dbReference>
<dbReference type="RefSeq" id="WP_133516855.1">
    <property type="nucleotide sequence ID" value="NZ_SNYS01000005.1"/>
</dbReference>
<evidence type="ECO:0000313" key="2">
    <source>
        <dbReference type="EMBL" id="TDQ71289.1"/>
    </source>
</evidence>
<dbReference type="PANTHER" id="PTHR39327:SF1">
    <property type="entry name" value="BLR5470 PROTEIN"/>
    <property type="match status" value="1"/>
</dbReference>
<proteinExistence type="predicted"/>
<gene>
    <name evidence="2" type="ORF">C7391_0397</name>
</gene>
<keyword evidence="1" id="KW-1133">Transmembrane helix</keyword>
<keyword evidence="1" id="KW-0472">Membrane</keyword>
<dbReference type="OrthoDB" id="110514at2157"/>
<reference evidence="2 3" key="1">
    <citation type="submission" date="2019-03" db="EMBL/GenBank/DDBJ databases">
        <title>Genomic Encyclopedia of Type Strains, Phase IV (KMG-IV): sequencing the most valuable type-strain genomes for metagenomic binning, comparative biology and taxonomic classification.</title>
        <authorList>
            <person name="Goeker M."/>
        </authorList>
    </citation>
    <scope>NUCLEOTIDE SEQUENCE [LARGE SCALE GENOMIC DNA]</scope>
    <source>
        <strain evidence="2 3">DSM 13328</strain>
    </source>
</reference>
<name>A0A484F697_9EURY</name>
<feature type="transmembrane region" description="Helical" evidence="1">
    <location>
        <begin position="12"/>
        <end position="32"/>
    </location>
</feature>
<keyword evidence="1" id="KW-0812">Transmembrane</keyword>
<dbReference type="InterPro" id="IPR010319">
    <property type="entry name" value="Transglutaminase-like_Cys_pept"/>
</dbReference>
<protein>
    <recommendedName>
        <fullName evidence="4">Transglutaminase superfamily protein</fullName>
    </recommendedName>
</protein>
<evidence type="ECO:0000256" key="1">
    <source>
        <dbReference type="SAM" id="Phobius"/>
    </source>
</evidence>
<accession>A0A484F697</accession>
<organism evidence="2 3">
    <name type="scientific">Methanimicrococcus blatticola</name>
    <dbReference type="NCBI Taxonomy" id="91560"/>
    <lineage>
        <taxon>Archaea</taxon>
        <taxon>Methanobacteriati</taxon>
        <taxon>Methanobacteriota</taxon>
        <taxon>Stenosarchaea group</taxon>
        <taxon>Methanomicrobia</taxon>
        <taxon>Methanosarcinales</taxon>
        <taxon>Methanosarcinaceae</taxon>
        <taxon>Methanimicrococcus</taxon>
    </lineage>
</organism>
<dbReference type="Proteomes" id="UP000294855">
    <property type="component" value="Unassembled WGS sequence"/>
</dbReference>
<evidence type="ECO:0000313" key="3">
    <source>
        <dbReference type="Proteomes" id="UP000294855"/>
    </source>
</evidence>
<evidence type="ECO:0008006" key="4">
    <source>
        <dbReference type="Google" id="ProtNLM"/>
    </source>
</evidence>